<evidence type="ECO:0000313" key="7">
    <source>
        <dbReference type="EMBL" id="KAG9273219.1"/>
    </source>
</evidence>
<evidence type="ECO:0000256" key="2">
    <source>
        <dbReference type="ARBA" id="ARBA00023054"/>
    </source>
</evidence>
<feature type="region of interest" description="Disordered" evidence="5">
    <location>
        <begin position="793"/>
        <end position="814"/>
    </location>
</feature>
<dbReference type="GO" id="GO:0005882">
    <property type="term" value="C:intermediate filament"/>
    <property type="evidence" value="ECO:0007669"/>
    <property type="project" value="UniProtKB-KW"/>
</dbReference>
<feature type="region of interest" description="Disordered" evidence="5">
    <location>
        <begin position="421"/>
        <end position="487"/>
    </location>
</feature>
<dbReference type="InterPro" id="IPR039008">
    <property type="entry name" value="IF_rod_dom"/>
</dbReference>
<feature type="compositionally biased region" description="Low complexity" evidence="5">
    <location>
        <begin position="448"/>
        <end position="482"/>
    </location>
</feature>
<feature type="compositionally biased region" description="Polar residues" evidence="5">
    <location>
        <begin position="708"/>
        <end position="722"/>
    </location>
</feature>
<dbReference type="PROSITE" id="PS51842">
    <property type="entry name" value="IF_ROD_2"/>
    <property type="match status" value="1"/>
</dbReference>
<reference evidence="7 8" key="1">
    <citation type="submission" date="2021-07" db="EMBL/GenBank/DDBJ databases">
        <authorList>
            <person name="Imarazene B."/>
            <person name="Zahm M."/>
            <person name="Klopp C."/>
            <person name="Cabau C."/>
            <person name="Beille S."/>
            <person name="Jouanno E."/>
            <person name="Castinel A."/>
            <person name="Lluch J."/>
            <person name="Gil L."/>
            <person name="Kuchtly C."/>
            <person name="Lopez Roques C."/>
            <person name="Donnadieu C."/>
            <person name="Parrinello H."/>
            <person name="Journot L."/>
            <person name="Du K."/>
            <person name="Schartl M."/>
            <person name="Retaux S."/>
            <person name="Guiguen Y."/>
        </authorList>
    </citation>
    <scope>NUCLEOTIDE SEQUENCE [LARGE SCALE GENOMIC DNA]</scope>
    <source>
        <strain evidence="7">Pach_M1</strain>
        <tissue evidence="7">Testis</tissue>
    </source>
</reference>
<dbReference type="Proteomes" id="UP000752171">
    <property type="component" value="Unassembled WGS sequence"/>
</dbReference>
<dbReference type="GO" id="GO:0017166">
    <property type="term" value="F:vinculin binding"/>
    <property type="evidence" value="ECO:0007669"/>
    <property type="project" value="TreeGrafter"/>
</dbReference>
<comment type="caution">
    <text evidence="7">The sequence shown here is derived from an EMBL/GenBank/DDBJ whole genome shotgun (WGS) entry which is preliminary data.</text>
</comment>
<feature type="region of interest" description="Disordered" evidence="5">
    <location>
        <begin position="1058"/>
        <end position="1079"/>
    </location>
</feature>
<dbReference type="GO" id="GO:0045104">
    <property type="term" value="P:intermediate filament cytoskeleton organization"/>
    <property type="evidence" value="ECO:0007669"/>
    <property type="project" value="InterPro"/>
</dbReference>
<dbReference type="OrthoDB" id="9949055at2759"/>
<dbReference type="GO" id="GO:0005200">
    <property type="term" value="F:structural constituent of cytoskeleton"/>
    <property type="evidence" value="ECO:0007669"/>
    <property type="project" value="InterPro"/>
</dbReference>
<gene>
    <name evidence="7" type="primary">SYNM</name>
    <name evidence="7" type="ORF">AMEX_G12324</name>
</gene>
<dbReference type="GO" id="GO:0042383">
    <property type="term" value="C:sarcolemma"/>
    <property type="evidence" value="ECO:0007669"/>
    <property type="project" value="TreeGrafter"/>
</dbReference>
<evidence type="ECO:0000256" key="3">
    <source>
        <dbReference type="RuleBase" id="RU000685"/>
    </source>
</evidence>
<dbReference type="SUPFAM" id="SSF64593">
    <property type="entry name" value="Intermediate filament protein, coiled coil region"/>
    <property type="match status" value="2"/>
</dbReference>
<dbReference type="PANTHER" id="PTHR47136">
    <property type="entry name" value="SYNEMIN"/>
    <property type="match status" value="1"/>
</dbReference>
<dbReference type="GO" id="GO:0043034">
    <property type="term" value="C:costamere"/>
    <property type="evidence" value="ECO:0007669"/>
    <property type="project" value="TreeGrafter"/>
</dbReference>
<evidence type="ECO:0000256" key="1">
    <source>
        <dbReference type="ARBA" id="ARBA00022754"/>
    </source>
</evidence>
<evidence type="ECO:0000256" key="5">
    <source>
        <dbReference type="SAM" id="MobiDB-lite"/>
    </source>
</evidence>
<dbReference type="PANTHER" id="PTHR47136:SF1">
    <property type="entry name" value="SYNEMIN"/>
    <property type="match status" value="1"/>
</dbReference>
<feature type="coiled-coil region" evidence="4">
    <location>
        <begin position="198"/>
        <end position="292"/>
    </location>
</feature>
<feature type="coiled-coil region" evidence="4">
    <location>
        <begin position="8"/>
        <end position="146"/>
    </location>
</feature>
<dbReference type="PROSITE" id="PS00226">
    <property type="entry name" value="IF_ROD_1"/>
    <property type="match status" value="1"/>
</dbReference>
<keyword evidence="1 3" id="KW-0403">Intermediate filament</keyword>
<dbReference type="InterPro" id="IPR030634">
    <property type="entry name" value="SYNM"/>
</dbReference>
<dbReference type="GO" id="GO:0008307">
    <property type="term" value="F:structural constituent of muscle"/>
    <property type="evidence" value="ECO:0007669"/>
    <property type="project" value="InterPro"/>
</dbReference>
<dbReference type="EMBL" id="JAICCE010000009">
    <property type="protein sequence ID" value="KAG9273219.1"/>
    <property type="molecule type" value="Genomic_DNA"/>
</dbReference>
<feature type="region of interest" description="Disordered" evidence="5">
    <location>
        <begin position="703"/>
        <end position="750"/>
    </location>
</feature>
<dbReference type="SMART" id="SM01391">
    <property type="entry name" value="Filament"/>
    <property type="match status" value="1"/>
</dbReference>
<dbReference type="Pfam" id="PF00038">
    <property type="entry name" value="Filament"/>
    <property type="match status" value="1"/>
</dbReference>
<name>A0A8T2LNM9_ASTMX</name>
<protein>
    <submittedName>
        <fullName evidence="7">Synemin-like</fullName>
    </submittedName>
</protein>
<feature type="domain" description="IF rod" evidence="6">
    <location>
        <begin position="11"/>
        <end position="321"/>
    </location>
</feature>
<dbReference type="GO" id="GO:0031443">
    <property type="term" value="P:fast-twitch skeletal muscle fiber contraction"/>
    <property type="evidence" value="ECO:0007669"/>
    <property type="project" value="TreeGrafter"/>
</dbReference>
<evidence type="ECO:0000256" key="4">
    <source>
        <dbReference type="SAM" id="Coils"/>
    </source>
</evidence>
<dbReference type="GO" id="GO:0060053">
    <property type="term" value="C:neurofilament cytoskeleton"/>
    <property type="evidence" value="ECO:0007669"/>
    <property type="project" value="TreeGrafter"/>
</dbReference>
<dbReference type="GO" id="GO:0019215">
    <property type="term" value="F:intermediate filament binding"/>
    <property type="evidence" value="ECO:0007669"/>
    <property type="project" value="TreeGrafter"/>
</dbReference>
<proteinExistence type="inferred from homology"/>
<accession>A0A8T2LNM9</accession>
<keyword evidence="2 4" id="KW-0175">Coiled coil</keyword>
<dbReference type="InterPro" id="IPR018039">
    <property type="entry name" value="IF_conserved"/>
</dbReference>
<dbReference type="Gene3D" id="1.20.5.1160">
    <property type="entry name" value="Vasodilator-stimulated phosphoprotein"/>
    <property type="match status" value="1"/>
</dbReference>
<comment type="similarity">
    <text evidence="3">Belongs to the intermediate filament family.</text>
</comment>
<dbReference type="AlphaFoldDB" id="A0A8T2LNM9"/>
<evidence type="ECO:0000259" key="6">
    <source>
        <dbReference type="PROSITE" id="PS51842"/>
    </source>
</evidence>
<dbReference type="Gene3D" id="1.20.5.170">
    <property type="match status" value="1"/>
</dbReference>
<organism evidence="7 8">
    <name type="scientific">Astyanax mexicanus</name>
    <name type="common">Blind cave fish</name>
    <name type="synonym">Astyanax fasciatus mexicanus</name>
    <dbReference type="NCBI Taxonomy" id="7994"/>
    <lineage>
        <taxon>Eukaryota</taxon>
        <taxon>Metazoa</taxon>
        <taxon>Chordata</taxon>
        <taxon>Craniata</taxon>
        <taxon>Vertebrata</taxon>
        <taxon>Euteleostomi</taxon>
        <taxon>Actinopterygii</taxon>
        <taxon>Neopterygii</taxon>
        <taxon>Teleostei</taxon>
        <taxon>Ostariophysi</taxon>
        <taxon>Characiformes</taxon>
        <taxon>Characoidei</taxon>
        <taxon>Acestrorhamphidae</taxon>
        <taxon>Acestrorhamphinae</taxon>
        <taxon>Astyanax</taxon>
    </lineage>
</organism>
<sequence length="1098" mass="123437">MFHLRRPFESEKLQLQELNQRLGQYLNRAQLLEQENARLAAELSAVRQSRSGGERESGRMAELREMRRLVERLSLEKSRAEMEKEQLRREFQSLQALCSDQTSVSRGIGGELRDCEQQLRRAQHTNGGLEQRLTQLQHEYALLEDSHRKEVAHLRSQLSSRALPVLTEVHRAAAPAVSMEQEVEEYARHLSESWMETLEMYRQRVEEMEGAVREDQVKLEDFRRERAQYDSELNRLRAEVDKHIQVQLELEAQLMNMQENFRGDAIQYQIIIEELEQERNLLANTISEKLKEHQDLLQVKMGLGLEVAAYRALLEEEGRHVQMRSDQRSRERIIDIKLPSQYTPRISTTQPEMRSHLTGYGVKYMEPVSSIRTSATSSHFDSQRPSRIVPITMSKHAQQSPAARRDMISFTKATQAAAAASAAKTRASASDRTKDVSQSPHKTSPDLPKSATGSKTASSASPTTEQKSVRVVSPPMMSLSSSEESHQKVVDEKYKRFETAETDHAKVSLKPSEEAEYFQKEVSKRKDNRDLKDSGNVGAKVIAGEEKILDSVSMEEIIEKVMKPAGLDTKLSSGSDSKITYHVEKTQQEDGSTKTQIVLQSKVEEDLDISDDSALEEFLSKGVTKVSLEDIEGTPTGSMIQNLLSLGLQGESLENKSVNVEIIEEPVESQSDEEGEVEIEETVEVMSKPYYKPSSMFFQIEEPESEHQATQQHESTSETVTDSEYGKRGSVQVQEVSREESLPYYSQGQETQEYFVSTPEDNLSESEEGGGFMSYGHYGVVDDLSDERYYQDEHLPTRRRYSDEDDSIRESPEYAKRDTFPQCIIEEEVRVSPIVQESMLEILKEESLDPREQLRGALEQLESTVSGSLKEELTLLTKAGGASDGVSVDIKKVEQAADNGTMTFVAELSVSQSLEESGLLEDPGEELSQEQVLEALRSSNPGLHQAISAGAGGGYTMRVSREEVQTEGMPWMTGLEETEDWSSSGSEVGKTEKVIKLGPNEQSFTFQMDFNNGSTGSTDLQEVDSQGQSVRYEAGVDEFLQTQMTDPSLKCWFLRRTTSSSGPQKSQRLTSSRAGPDSTSLHANYSSSCLHSSAVMHC</sequence>
<evidence type="ECO:0000313" key="8">
    <source>
        <dbReference type="Proteomes" id="UP000752171"/>
    </source>
</evidence>